<name>A0A4Y9ZSU1_9AGAM</name>
<dbReference type="PROSITE" id="PS50920">
    <property type="entry name" value="SOLCAR"/>
    <property type="match status" value="1"/>
</dbReference>
<dbReference type="InterPro" id="IPR023395">
    <property type="entry name" value="MCP_dom_sf"/>
</dbReference>
<dbReference type="Gene3D" id="1.50.40.10">
    <property type="entry name" value="Mitochondrial carrier domain"/>
    <property type="match status" value="1"/>
</dbReference>
<evidence type="ECO:0000256" key="3">
    <source>
        <dbReference type="ARBA" id="ARBA00022448"/>
    </source>
</evidence>
<evidence type="ECO:0000313" key="11">
    <source>
        <dbReference type="Proteomes" id="UP000298061"/>
    </source>
</evidence>
<proteinExistence type="inferred from homology"/>
<comment type="caution">
    <text evidence="10">The sequence shown here is derived from an EMBL/GenBank/DDBJ whole genome shotgun (WGS) entry which is preliminary data.</text>
</comment>
<evidence type="ECO:0000313" key="10">
    <source>
        <dbReference type="EMBL" id="TFY77956.1"/>
    </source>
</evidence>
<evidence type="ECO:0000256" key="8">
    <source>
        <dbReference type="PROSITE-ProRule" id="PRU00282"/>
    </source>
</evidence>
<protein>
    <recommendedName>
        <fullName evidence="12">Mitochondrial carrier protein</fullName>
    </recommendedName>
</protein>
<reference evidence="10 11" key="1">
    <citation type="submission" date="2019-02" db="EMBL/GenBank/DDBJ databases">
        <title>Genome sequencing of the rare red list fungi Hericium alpestre (H. flagellum).</title>
        <authorList>
            <person name="Buettner E."/>
            <person name="Kellner H."/>
        </authorList>
    </citation>
    <scope>NUCLEOTIDE SEQUENCE [LARGE SCALE GENOMIC DNA]</scope>
    <source>
        <strain evidence="10 11">DSM 108284</strain>
    </source>
</reference>
<dbReference type="EMBL" id="SFCI01000783">
    <property type="protein sequence ID" value="TFY77956.1"/>
    <property type="molecule type" value="Genomic_DNA"/>
</dbReference>
<feature type="non-terminal residue" evidence="10">
    <location>
        <position position="1"/>
    </location>
</feature>
<evidence type="ECO:0000256" key="2">
    <source>
        <dbReference type="ARBA" id="ARBA00006375"/>
    </source>
</evidence>
<evidence type="ECO:0000256" key="1">
    <source>
        <dbReference type="ARBA" id="ARBA00004141"/>
    </source>
</evidence>
<evidence type="ECO:0000256" key="6">
    <source>
        <dbReference type="ARBA" id="ARBA00022989"/>
    </source>
</evidence>
<dbReference type="SUPFAM" id="SSF103506">
    <property type="entry name" value="Mitochondrial carrier"/>
    <property type="match status" value="1"/>
</dbReference>
<dbReference type="AlphaFoldDB" id="A0A4Y9ZSU1"/>
<gene>
    <name evidence="10" type="ORF">EWM64_g6055</name>
</gene>
<evidence type="ECO:0008006" key="12">
    <source>
        <dbReference type="Google" id="ProtNLM"/>
    </source>
</evidence>
<evidence type="ECO:0000256" key="9">
    <source>
        <dbReference type="RuleBase" id="RU000488"/>
    </source>
</evidence>
<dbReference type="InterPro" id="IPR050391">
    <property type="entry name" value="Mito_Metabolite_Transporter"/>
</dbReference>
<dbReference type="Proteomes" id="UP000298061">
    <property type="component" value="Unassembled WGS sequence"/>
</dbReference>
<feature type="repeat" description="Solcar" evidence="8">
    <location>
        <begin position="27"/>
        <end position="112"/>
    </location>
</feature>
<comment type="similarity">
    <text evidence="2 9">Belongs to the mitochondrial carrier (TC 2.A.29) family.</text>
</comment>
<keyword evidence="5" id="KW-0677">Repeat</keyword>
<evidence type="ECO:0000256" key="4">
    <source>
        <dbReference type="ARBA" id="ARBA00022692"/>
    </source>
</evidence>
<comment type="subcellular location">
    <subcellularLocation>
        <location evidence="1">Membrane</location>
        <topology evidence="1">Multi-pass membrane protein</topology>
    </subcellularLocation>
</comment>
<dbReference type="PANTHER" id="PTHR45618">
    <property type="entry name" value="MITOCHONDRIAL DICARBOXYLATE CARRIER-RELATED"/>
    <property type="match status" value="1"/>
</dbReference>
<keyword evidence="7 8" id="KW-0472">Membrane</keyword>
<keyword evidence="6" id="KW-1133">Transmembrane helix</keyword>
<dbReference type="OrthoDB" id="756301at2759"/>
<evidence type="ECO:0000256" key="7">
    <source>
        <dbReference type="ARBA" id="ARBA00023136"/>
    </source>
</evidence>
<keyword evidence="4 8" id="KW-0812">Transmembrane</keyword>
<dbReference type="InterPro" id="IPR018108">
    <property type="entry name" value="MCP_transmembrane"/>
</dbReference>
<accession>A0A4Y9ZSU1</accession>
<dbReference type="GO" id="GO:0016020">
    <property type="term" value="C:membrane"/>
    <property type="evidence" value="ECO:0007669"/>
    <property type="project" value="UniProtKB-SubCell"/>
</dbReference>
<keyword evidence="11" id="KW-1185">Reference proteome</keyword>
<evidence type="ECO:0000256" key="5">
    <source>
        <dbReference type="ARBA" id="ARBA00022737"/>
    </source>
</evidence>
<dbReference type="Pfam" id="PF00153">
    <property type="entry name" value="Mito_carr"/>
    <property type="match status" value="1"/>
</dbReference>
<dbReference type="STRING" id="135208.A0A4Y9ZSU1"/>
<keyword evidence="3 9" id="KW-0813">Transport</keyword>
<sequence>RVVLSVSQICAYDQTKQSAKRAGLMEEGLPLHVAASMLAGFVCSVFSNPVDVVKVRVMNDKERRFKGVGDCVRTIMVQEGPGAFFKGFGMCWARLGAHTVLSFVAFERLRALFGIAPM</sequence>
<organism evidence="10 11">
    <name type="scientific">Hericium alpestre</name>
    <dbReference type="NCBI Taxonomy" id="135208"/>
    <lineage>
        <taxon>Eukaryota</taxon>
        <taxon>Fungi</taxon>
        <taxon>Dikarya</taxon>
        <taxon>Basidiomycota</taxon>
        <taxon>Agaricomycotina</taxon>
        <taxon>Agaricomycetes</taxon>
        <taxon>Russulales</taxon>
        <taxon>Hericiaceae</taxon>
        <taxon>Hericium</taxon>
    </lineage>
</organism>